<evidence type="ECO:0000313" key="2">
    <source>
        <dbReference type="EMBL" id="KKM94327.1"/>
    </source>
</evidence>
<accession>A0A0F9PM63</accession>
<dbReference type="InterPro" id="IPR014710">
    <property type="entry name" value="RmlC-like_jellyroll"/>
</dbReference>
<dbReference type="PANTHER" id="PTHR46390">
    <property type="entry name" value="MANNOSE-1-PHOSPHATE GUANYLYLTRANSFERASE"/>
    <property type="match status" value="1"/>
</dbReference>
<comment type="caution">
    <text evidence="2">The sequence shown here is derived from an EMBL/GenBank/DDBJ whole genome shotgun (WGS) entry which is preliminary data.</text>
</comment>
<proteinExistence type="predicted"/>
<name>A0A0F9PM63_9ZZZZ</name>
<reference evidence="2" key="1">
    <citation type="journal article" date="2015" name="Nature">
        <title>Complex archaea that bridge the gap between prokaryotes and eukaryotes.</title>
        <authorList>
            <person name="Spang A."/>
            <person name="Saw J.H."/>
            <person name="Jorgensen S.L."/>
            <person name="Zaremba-Niedzwiedzka K."/>
            <person name="Martijn J."/>
            <person name="Lind A.E."/>
            <person name="van Eijk R."/>
            <person name="Schleper C."/>
            <person name="Guy L."/>
            <person name="Ettema T.J."/>
        </authorList>
    </citation>
    <scope>NUCLEOTIDE SEQUENCE</scope>
</reference>
<dbReference type="SUPFAM" id="SSF51182">
    <property type="entry name" value="RmlC-like cupins"/>
    <property type="match status" value="1"/>
</dbReference>
<dbReference type="GO" id="GO:0004475">
    <property type="term" value="F:mannose-1-phosphate guanylyltransferase (GTP) activity"/>
    <property type="evidence" value="ECO:0007669"/>
    <property type="project" value="TreeGrafter"/>
</dbReference>
<dbReference type="InterPro" id="IPR051161">
    <property type="entry name" value="Mannose-6P_isomerase_type2"/>
</dbReference>
<dbReference type="Gene3D" id="2.60.120.10">
    <property type="entry name" value="Jelly Rolls"/>
    <property type="match status" value="1"/>
</dbReference>
<gene>
    <name evidence="2" type="ORF">LCGC14_1199350</name>
</gene>
<sequence>MEDPIVDKRPWGKFVQFCKNENATVKIIQVEPGQQLSVQKHQHRDEMWIALDQGLVALVGDDTIFMKDIVIAEEPVWIPRGTVHSIKNTNVGITVRFLEISFGDFDEEDIERIRDDYGRA</sequence>
<dbReference type="InterPro" id="IPR011051">
    <property type="entry name" value="RmlC_Cupin_sf"/>
</dbReference>
<dbReference type="PANTHER" id="PTHR46390:SF1">
    <property type="entry name" value="MANNOSE-1-PHOSPHATE GUANYLYLTRANSFERASE"/>
    <property type="match status" value="1"/>
</dbReference>
<dbReference type="AlphaFoldDB" id="A0A0F9PM63"/>
<feature type="domain" description="Mannose-6-phosphate isomerase type II C-terminal" evidence="1">
    <location>
        <begin position="9"/>
        <end position="115"/>
    </location>
</feature>
<evidence type="ECO:0000259" key="1">
    <source>
        <dbReference type="Pfam" id="PF01050"/>
    </source>
</evidence>
<dbReference type="GO" id="GO:0005976">
    <property type="term" value="P:polysaccharide metabolic process"/>
    <property type="evidence" value="ECO:0007669"/>
    <property type="project" value="InterPro"/>
</dbReference>
<dbReference type="Pfam" id="PF01050">
    <property type="entry name" value="MannoseP_isomer"/>
    <property type="match status" value="1"/>
</dbReference>
<dbReference type="InterPro" id="IPR001538">
    <property type="entry name" value="Man6P_isomerase-2_C"/>
</dbReference>
<dbReference type="CDD" id="cd02213">
    <property type="entry name" value="cupin_PMI_typeII_C"/>
    <property type="match status" value="1"/>
</dbReference>
<dbReference type="GO" id="GO:0009298">
    <property type="term" value="P:GDP-mannose biosynthetic process"/>
    <property type="evidence" value="ECO:0007669"/>
    <property type="project" value="TreeGrafter"/>
</dbReference>
<dbReference type="EMBL" id="LAZR01006154">
    <property type="protein sequence ID" value="KKM94327.1"/>
    <property type="molecule type" value="Genomic_DNA"/>
</dbReference>
<organism evidence="2">
    <name type="scientific">marine sediment metagenome</name>
    <dbReference type="NCBI Taxonomy" id="412755"/>
    <lineage>
        <taxon>unclassified sequences</taxon>
        <taxon>metagenomes</taxon>
        <taxon>ecological metagenomes</taxon>
    </lineage>
</organism>
<protein>
    <recommendedName>
        <fullName evidence="1">Mannose-6-phosphate isomerase type II C-terminal domain-containing protein</fullName>
    </recommendedName>
</protein>